<gene>
    <name evidence="2" type="ORF">HMF3257_26025</name>
</gene>
<evidence type="ECO:0000256" key="1">
    <source>
        <dbReference type="SAM" id="MobiDB-lite"/>
    </source>
</evidence>
<organism evidence="2 3">
    <name type="scientific">Spirosoma telluris</name>
    <dbReference type="NCBI Taxonomy" id="2183553"/>
    <lineage>
        <taxon>Bacteria</taxon>
        <taxon>Pseudomonadati</taxon>
        <taxon>Bacteroidota</taxon>
        <taxon>Cytophagia</taxon>
        <taxon>Cytophagales</taxon>
        <taxon>Cytophagaceae</taxon>
        <taxon>Spirosoma</taxon>
    </lineage>
</organism>
<protein>
    <submittedName>
        <fullName evidence="2">Uncharacterized protein</fullName>
    </submittedName>
</protein>
<name>A0A327NPV5_9BACT</name>
<evidence type="ECO:0000313" key="2">
    <source>
        <dbReference type="EMBL" id="RAI76765.1"/>
    </source>
</evidence>
<accession>A0A327NPV5</accession>
<proteinExistence type="predicted"/>
<dbReference type="RefSeq" id="WP_111346732.1">
    <property type="nucleotide sequence ID" value="NZ_QLII01000001.1"/>
</dbReference>
<evidence type="ECO:0000313" key="3">
    <source>
        <dbReference type="Proteomes" id="UP000249016"/>
    </source>
</evidence>
<feature type="region of interest" description="Disordered" evidence="1">
    <location>
        <begin position="1"/>
        <end position="25"/>
    </location>
</feature>
<reference evidence="2 3" key="1">
    <citation type="submission" date="2018-06" db="EMBL/GenBank/DDBJ databases">
        <title>Spirosoma sp. HMF3257 Genome sequencing and assembly.</title>
        <authorList>
            <person name="Kang H."/>
            <person name="Cha I."/>
            <person name="Kim H."/>
            <person name="Kang J."/>
            <person name="Joh K."/>
        </authorList>
    </citation>
    <scope>NUCLEOTIDE SEQUENCE [LARGE SCALE GENOMIC DNA]</scope>
    <source>
        <strain evidence="2 3">HMF3257</strain>
    </source>
</reference>
<comment type="caution">
    <text evidence="2">The sequence shown here is derived from an EMBL/GenBank/DDBJ whole genome shotgun (WGS) entry which is preliminary data.</text>
</comment>
<dbReference type="Proteomes" id="UP000249016">
    <property type="component" value="Unassembled WGS sequence"/>
</dbReference>
<sequence>MEKKSQETIPQSGNDGDPSSPKAQPVININFDDIVIEVINRITNSNSVAINSVEAEEVTRLKARYAVLKNYYPKTWL</sequence>
<dbReference type="AlphaFoldDB" id="A0A327NPV5"/>
<dbReference type="EMBL" id="QLII01000001">
    <property type="protein sequence ID" value="RAI76765.1"/>
    <property type="molecule type" value="Genomic_DNA"/>
</dbReference>
<keyword evidence="3" id="KW-1185">Reference proteome</keyword>